<protein>
    <submittedName>
        <fullName evidence="2">Uncharacterized protein</fullName>
    </submittedName>
</protein>
<gene>
    <name evidence="2" type="ORF">DH2020_002503</name>
</gene>
<name>A0ABR0XTZ0_REHGL</name>
<sequence length="264" mass="30037">MWFSALRCGAVDAVRNYFRRDLDVAALCNLDRVHPFIRRHLTKMYFSLICVSISSSLGSYFTGDIGSTYAVTGAFTSIVCFNSIPPWKENKRLCLLSLGSFFGWALVTPWFTWFLNIDAGCIVTSLSATSIGFGCYWASSKWTHYFHFIYDRAILFCIPLFPISLLITSSVFGGDSDYWKYQLYTFLLWYMVYVGVYSQEVKVKARRGDSDYVKHAIHLFTDFPAVIIRVIMVLTIPLVLVSLLPVSRVFILVLFVCAVVDGNL</sequence>
<reference evidence="2 3" key="1">
    <citation type="journal article" date="2021" name="Comput. Struct. Biotechnol. J.">
        <title>De novo genome assembly of the potent medicinal plant Rehmannia glutinosa using nanopore technology.</title>
        <authorList>
            <person name="Ma L."/>
            <person name="Dong C."/>
            <person name="Song C."/>
            <person name="Wang X."/>
            <person name="Zheng X."/>
            <person name="Niu Y."/>
            <person name="Chen S."/>
            <person name="Feng W."/>
        </authorList>
    </citation>
    <scope>NUCLEOTIDE SEQUENCE [LARGE SCALE GENOMIC DNA]</scope>
    <source>
        <strain evidence="2">DH-2019</strain>
    </source>
</reference>
<comment type="caution">
    <text evidence="2">The sequence shown here is derived from an EMBL/GenBank/DDBJ whole genome shotgun (WGS) entry which is preliminary data.</text>
</comment>
<keyword evidence="1" id="KW-0812">Transmembrane</keyword>
<feature type="transmembrane region" description="Helical" evidence="1">
    <location>
        <begin position="149"/>
        <end position="172"/>
    </location>
</feature>
<dbReference type="EMBL" id="JABTTQ020000002">
    <property type="protein sequence ID" value="KAK6162662.1"/>
    <property type="molecule type" value="Genomic_DNA"/>
</dbReference>
<accession>A0ABR0XTZ0</accession>
<evidence type="ECO:0000313" key="2">
    <source>
        <dbReference type="EMBL" id="KAK6162662.1"/>
    </source>
</evidence>
<evidence type="ECO:0000256" key="1">
    <source>
        <dbReference type="SAM" id="Phobius"/>
    </source>
</evidence>
<feature type="transmembrane region" description="Helical" evidence="1">
    <location>
        <begin position="246"/>
        <end position="263"/>
    </location>
</feature>
<keyword evidence="1" id="KW-0472">Membrane</keyword>
<evidence type="ECO:0000313" key="3">
    <source>
        <dbReference type="Proteomes" id="UP001318860"/>
    </source>
</evidence>
<dbReference type="Proteomes" id="UP001318860">
    <property type="component" value="Unassembled WGS sequence"/>
</dbReference>
<keyword evidence="3" id="KW-1185">Reference proteome</keyword>
<keyword evidence="1" id="KW-1133">Transmembrane helix</keyword>
<feature type="transmembrane region" description="Helical" evidence="1">
    <location>
        <begin position="117"/>
        <end position="137"/>
    </location>
</feature>
<proteinExistence type="predicted"/>
<feature type="transmembrane region" description="Helical" evidence="1">
    <location>
        <begin position="67"/>
        <end position="84"/>
    </location>
</feature>
<organism evidence="2 3">
    <name type="scientific">Rehmannia glutinosa</name>
    <name type="common">Chinese foxglove</name>
    <dbReference type="NCBI Taxonomy" id="99300"/>
    <lineage>
        <taxon>Eukaryota</taxon>
        <taxon>Viridiplantae</taxon>
        <taxon>Streptophyta</taxon>
        <taxon>Embryophyta</taxon>
        <taxon>Tracheophyta</taxon>
        <taxon>Spermatophyta</taxon>
        <taxon>Magnoliopsida</taxon>
        <taxon>eudicotyledons</taxon>
        <taxon>Gunneridae</taxon>
        <taxon>Pentapetalae</taxon>
        <taxon>asterids</taxon>
        <taxon>lamiids</taxon>
        <taxon>Lamiales</taxon>
        <taxon>Orobanchaceae</taxon>
        <taxon>Rehmannieae</taxon>
        <taxon>Rehmannia</taxon>
    </lineage>
</organism>
<feature type="transmembrane region" description="Helical" evidence="1">
    <location>
        <begin position="178"/>
        <end position="198"/>
    </location>
</feature>
<feature type="transmembrane region" description="Helical" evidence="1">
    <location>
        <begin position="44"/>
        <end position="61"/>
    </location>
</feature>
<feature type="transmembrane region" description="Helical" evidence="1">
    <location>
        <begin position="93"/>
        <end position="111"/>
    </location>
</feature>